<dbReference type="GO" id="GO:0008173">
    <property type="term" value="F:RNA methyltransferase activity"/>
    <property type="evidence" value="ECO:0007669"/>
    <property type="project" value="InterPro"/>
</dbReference>
<dbReference type="Proteomes" id="UP000249417">
    <property type="component" value="Unassembled WGS sequence"/>
</dbReference>
<dbReference type="InterPro" id="IPR029064">
    <property type="entry name" value="Ribosomal_eL30-like_sf"/>
</dbReference>
<dbReference type="InterPro" id="IPR001537">
    <property type="entry name" value="SpoU_MeTrfase"/>
</dbReference>
<evidence type="ECO:0000256" key="2">
    <source>
        <dbReference type="ARBA" id="ARBA00022603"/>
    </source>
</evidence>
<dbReference type="SMART" id="SM00967">
    <property type="entry name" value="SpoU_sub_bind"/>
    <property type="match status" value="1"/>
</dbReference>
<dbReference type="SUPFAM" id="SSF55315">
    <property type="entry name" value="L30e-like"/>
    <property type="match status" value="1"/>
</dbReference>
<evidence type="ECO:0000259" key="4">
    <source>
        <dbReference type="SMART" id="SM00967"/>
    </source>
</evidence>
<keyword evidence="3 5" id="KW-0808">Transferase</keyword>
<dbReference type="GO" id="GO:0032259">
    <property type="term" value="P:methylation"/>
    <property type="evidence" value="ECO:0007669"/>
    <property type="project" value="UniProtKB-KW"/>
</dbReference>
<dbReference type="InterPro" id="IPR053888">
    <property type="entry name" value="MRM3-like_sub_bind"/>
</dbReference>
<feature type="domain" description="RNA 2-O ribose methyltransferase substrate binding" evidence="4">
    <location>
        <begin position="34"/>
        <end position="110"/>
    </location>
</feature>
<comment type="caution">
    <text evidence="5">The sequence shown here is derived from an EMBL/GenBank/DDBJ whole genome shotgun (WGS) entry which is preliminary data.</text>
</comment>
<comment type="similarity">
    <text evidence="1">Belongs to the class IV-like SAM-binding methyltransferase superfamily. RNA methyltransferase TrmH family.</text>
</comment>
<dbReference type="Pfam" id="PF00588">
    <property type="entry name" value="SpoU_methylase"/>
    <property type="match status" value="1"/>
</dbReference>
<name>A0A2W5MVT2_9BACT</name>
<dbReference type="GO" id="GO:0005737">
    <property type="term" value="C:cytoplasm"/>
    <property type="evidence" value="ECO:0007669"/>
    <property type="project" value="UniProtKB-ARBA"/>
</dbReference>
<protein>
    <submittedName>
        <fullName evidence="5">RNA methyltransferase</fullName>
    </submittedName>
</protein>
<dbReference type="EMBL" id="QFQB01000091">
    <property type="protein sequence ID" value="PZQ44468.1"/>
    <property type="molecule type" value="Genomic_DNA"/>
</dbReference>
<dbReference type="SUPFAM" id="SSF75217">
    <property type="entry name" value="alpha/beta knot"/>
    <property type="match status" value="1"/>
</dbReference>
<dbReference type="Gene3D" id="3.40.1280.10">
    <property type="match status" value="1"/>
</dbReference>
<dbReference type="PANTHER" id="PTHR43191">
    <property type="entry name" value="RRNA METHYLTRANSFERASE 3"/>
    <property type="match status" value="1"/>
</dbReference>
<dbReference type="GO" id="GO:0003723">
    <property type="term" value="F:RNA binding"/>
    <property type="evidence" value="ECO:0007669"/>
    <property type="project" value="InterPro"/>
</dbReference>
<dbReference type="CDD" id="cd18095">
    <property type="entry name" value="SpoU-like_rRNA-MTase"/>
    <property type="match status" value="1"/>
</dbReference>
<dbReference type="AlphaFoldDB" id="A0A2W5MVT2"/>
<evidence type="ECO:0000256" key="3">
    <source>
        <dbReference type="ARBA" id="ARBA00022679"/>
    </source>
</evidence>
<dbReference type="GO" id="GO:0006396">
    <property type="term" value="P:RNA processing"/>
    <property type="evidence" value="ECO:0007669"/>
    <property type="project" value="InterPro"/>
</dbReference>
<accession>A0A2W5MVT2</accession>
<evidence type="ECO:0000313" key="6">
    <source>
        <dbReference type="Proteomes" id="UP000249417"/>
    </source>
</evidence>
<organism evidence="5 6">
    <name type="scientific">Micavibrio aeruginosavorus</name>
    <dbReference type="NCBI Taxonomy" id="349221"/>
    <lineage>
        <taxon>Bacteria</taxon>
        <taxon>Pseudomonadati</taxon>
        <taxon>Bdellovibrionota</taxon>
        <taxon>Bdellovibrionia</taxon>
        <taxon>Bdellovibrionales</taxon>
        <taxon>Pseudobdellovibrionaceae</taxon>
        <taxon>Micavibrio</taxon>
    </lineage>
</organism>
<dbReference type="InterPro" id="IPR029028">
    <property type="entry name" value="Alpha/beta_knot_MTases"/>
</dbReference>
<sequence length="270" mass="29575">MARIEHITSPSNPKIKAINSLFIRKFRKESGLFVAEGLRSVLEGLECGVVPEQLVFSEDADIGPELQRAIDETSARGGLCLKVGEAVLEKLSRKENPQMVMGVFKQKFGKLSDIKPDRSKCWVALEEVRDPGNLGTIIRTVDGVGADGVILIGQCCDPFSVESIRATMGSVFSIPVIPCRREEFLDLTVTWPGSIVATALNDRTVDFREADYKKPMILVMGNEQAGITETIQNAVHQTVKLPMNGRADSLNLAIATGIMLYAAMEPWKQA</sequence>
<dbReference type="InterPro" id="IPR029026">
    <property type="entry name" value="tRNA_m1G_MTases_N"/>
</dbReference>
<gene>
    <name evidence="5" type="ORF">DI551_10065</name>
</gene>
<evidence type="ECO:0000313" key="5">
    <source>
        <dbReference type="EMBL" id="PZQ44468.1"/>
    </source>
</evidence>
<dbReference type="Pfam" id="PF22435">
    <property type="entry name" value="MRM3-like_sub_bind"/>
    <property type="match status" value="1"/>
</dbReference>
<dbReference type="InterPro" id="IPR051259">
    <property type="entry name" value="rRNA_Methyltransferase"/>
</dbReference>
<dbReference type="PANTHER" id="PTHR43191:SF2">
    <property type="entry name" value="RRNA METHYLTRANSFERASE 3, MITOCHONDRIAL"/>
    <property type="match status" value="1"/>
</dbReference>
<dbReference type="Gene3D" id="3.30.1330.30">
    <property type="match status" value="1"/>
</dbReference>
<evidence type="ECO:0000256" key="1">
    <source>
        <dbReference type="ARBA" id="ARBA00007228"/>
    </source>
</evidence>
<proteinExistence type="inferred from homology"/>
<keyword evidence="2 5" id="KW-0489">Methyltransferase</keyword>
<reference evidence="5 6" key="1">
    <citation type="submission" date="2017-08" db="EMBL/GenBank/DDBJ databases">
        <title>Infants hospitalized years apart are colonized by the same room-sourced microbial strains.</title>
        <authorList>
            <person name="Brooks B."/>
            <person name="Olm M.R."/>
            <person name="Firek B.A."/>
            <person name="Baker R."/>
            <person name="Thomas B.C."/>
            <person name="Morowitz M.J."/>
            <person name="Banfield J.F."/>
        </authorList>
    </citation>
    <scope>NUCLEOTIDE SEQUENCE [LARGE SCALE GENOMIC DNA]</scope>
    <source>
        <strain evidence="5">S2_005_002_R2_29</strain>
    </source>
</reference>
<dbReference type="InterPro" id="IPR013123">
    <property type="entry name" value="SpoU_subst-bd"/>
</dbReference>